<reference evidence="2 3" key="1">
    <citation type="submission" date="2019-08" db="EMBL/GenBank/DDBJ databases">
        <title>Hyperibacter terrae gen. nov., sp. nov. and Hyperibacter viscosus sp. nov., two new members in the family Rhodospirillaceae isolated from the rhizosphere of Hypericum perforatum.</title>
        <authorList>
            <person name="Noviana Z."/>
        </authorList>
    </citation>
    <scope>NUCLEOTIDE SEQUENCE [LARGE SCALE GENOMIC DNA]</scope>
    <source>
        <strain evidence="2 3">R5959</strain>
    </source>
</reference>
<evidence type="ECO:0000313" key="3">
    <source>
        <dbReference type="Proteomes" id="UP000325797"/>
    </source>
</evidence>
<protein>
    <submittedName>
        <fullName evidence="2">Uncharacterized protein</fullName>
    </submittedName>
</protein>
<feature type="compositionally biased region" description="Polar residues" evidence="1">
    <location>
        <begin position="52"/>
        <end position="61"/>
    </location>
</feature>
<proteinExistence type="predicted"/>
<name>A0A5J6MZR4_9PROT</name>
<keyword evidence="3" id="KW-1185">Reference proteome</keyword>
<gene>
    <name evidence="2" type="ORF">FRZ61_28050</name>
</gene>
<accession>A0A5J6MZR4</accession>
<evidence type="ECO:0000313" key="2">
    <source>
        <dbReference type="EMBL" id="QEX22871.1"/>
    </source>
</evidence>
<dbReference type="KEGG" id="hadh:FRZ61_28050"/>
<dbReference type="AlphaFoldDB" id="A0A5J6MZR4"/>
<dbReference type="EMBL" id="CP042582">
    <property type="protein sequence ID" value="QEX22871.1"/>
    <property type="molecule type" value="Genomic_DNA"/>
</dbReference>
<evidence type="ECO:0000256" key="1">
    <source>
        <dbReference type="SAM" id="MobiDB-lite"/>
    </source>
</evidence>
<dbReference type="Proteomes" id="UP000325797">
    <property type="component" value="Chromosome"/>
</dbReference>
<organism evidence="2 3">
    <name type="scientific">Hypericibacter adhaerens</name>
    <dbReference type="NCBI Taxonomy" id="2602016"/>
    <lineage>
        <taxon>Bacteria</taxon>
        <taxon>Pseudomonadati</taxon>
        <taxon>Pseudomonadota</taxon>
        <taxon>Alphaproteobacteria</taxon>
        <taxon>Rhodospirillales</taxon>
        <taxon>Dongiaceae</taxon>
        <taxon>Hypericibacter</taxon>
    </lineage>
</organism>
<sequence length="61" mass="7116">MSQSLSFVQANSRRRIMAFDLTRGKPGNAGFRRFTRFPEGYRRDISDRRPRASSQPLIDKI</sequence>
<feature type="region of interest" description="Disordered" evidence="1">
    <location>
        <begin position="42"/>
        <end position="61"/>
    </location>
</feature>